<evidence type="ECO:0000259" key="6">
    <source>
        <dbReference type="PROSITE" id="PS50145"/>
    </source>
</evidence>
<dbReference type="Gene3D" id="3.30.40.10">
    <property type="entry name" value="Zinc/RING finger domain, C3HC4 (zinc finger)"/>
    <property type="match status" value="1"/>
</dbReference>
<dbReference type="EMBL" id="BNCP01000006">
    <property type="protein sequence ID" value="GIL75033.1"/>
    <property type="molecule type" value="Genomic_DNA"/>
</dbReference>
<feature type="zinc finger region" description="TRAF-type" evidence="4">
    <location>
        <begin position="245"/>
        <end position="289"/>
    </location>
</feature>
<dbReference type="OrthoDB" id="1737200at2759"/>
<dbReference type="InterPro" id="IPR013083">
    <property type="entry name" value="Znf_RING/FYVE/PHD"/>
</dbReference>
<accession>A0A8J4C3U2</accession>
<dbReference type="SUPFAM" id="SSF49599">
    <property type="entry name" value="TRAF domain-like"/>
    <property type="match status" value="1"/>
</dbReference>
<organism evidence="7 8">
    <name type="scientific">Volvox reticuliferus</name>
    <dbReference type="NCBI Taxonomy" id="1737510"/>
    <lineage>
        <taxon>Eukaryota</taxon>
        <taxon>Viridiplantae</taxon>
        <taxon>Chlorophyta</taxon>
        <taxon>core chlorophytes</taxon>
        <taxon>Chlorophyceae</taxon>
        <taxon>CS clade</taxon>
        <taxon>Chlamydomonadales</taxon>
        <taxon>Volvocaceae</taxon>
        <taxon>Volvox</taxon>
    </lineage>
</organism>
<feature type="compositionally biased region" description="Gly residues" evidence="5">
    <location>
        <begin position="629"/>
        <end position="640"/>
    </location>
</feature>
<dbReference type="GO" id="GO:0008270">
    <property type="term" value="F:zinc ion binding"/>
    <property type="evidence" value="ECO:0007669"/>
    <property type="project" value="UniProtKB-KW"/>
</dbReference>
<keyword evidence="8" id="KW-1185">Reference proteome</keyword>
<reference evidence="7" key="1">
    <citation type="journal article" date="2021" name="Proc. Natl. Acad. Sci. U.S.A.">
        <title>Three genomes in the algal genus Volvox reveal the fate of a haploid sex-determining region after a transition to homothallism.</title>
        <authorList>
            <person name="Yamamoto K."/>
            <person name="Hamaji T."/>
            <person name="Kawai-Toyooka H."/>
            <person name="Matsuzaki R."/>
            <person name="Takahashi F."/>
            <person name="Nishimura Y."/>
            <person name="Kawachi M."/>
            <person name="Noguchi H."/>
            <person name="Minakuchi Y."/>
            <person name="Umen J.G."/>
            <person name="Toyoda A."/>
            <person name="Nozaki H."/>
        </authorList>
    </citation>
    <scope>NUCLEOTIDE SEQUENCE</scope>
    <source>
        <strain evidence="7">NIES-3786</strain>
    </source>
</reference>
<evidence type="ECO:0000313" key="7">
    <source>
        <dbReference type="EMBL" id="GIL75033.1"/>
    </source>
</evidence>
<protein>
    <recommendedName>
        <fullName evidence="6">TRAF-type domain-containing protein</fullName>
    </recommendedName>
</protein>
<evidence type="ECO:0000256" key="3">
    <source>
        <dbReference type="ARBA" id="ARBA00022833"/>
    </source>
</evidence>
<dbReference type="PROSITE" id="PS50145">
    <property type="entry name" value="ZF_TRAF"/>
    <property type="match status" value="1"/>
</dbReference>
<sequence length="917" mass="95412">MPAMPPASPFYPRGHPQPSSALLSIFFSACQTLDRAVAFLPADSSCAPATKRSNCAHRCMHGIYVCSWPPFTFYPCSFIALLVDHFPLVFPARSILPPTLSCVLFHFSPPPIHSTHSAHPPPLTRTGSTCLRSTLCMHCANDALQLGLPPVARFRGTGGFAHCLICRDMRVDARMLTPDNAYAINHNVLGIMDALGMGAICRQCDKEMGSQAALYQHYQRRCPAAVVKCRFRGCSHWHNRRAASAHEDTCSVGRSPCGQCGAWVDRSELLRHMVTTCRLRVVNCVLCKHSALLPDMLEHLRLHQKQLQGRARARAAVKAVAASSDSGVVELPASAGSGATQAADVAGPKLPGPHGGGATTAAIASTLTAATPVPAAVATLPQAAQSQTFGVAAAEQQLEPQRQLQPRFSAISRQPQQSAWAPRRPLAHQELGYLSEQAPQFLEMLRRQQQLLQRLQMRRQASTLGLVVQQQEQQQQEQRQPGVSLWQGERMNQLGTLAAPADIGHVPQAAGGRNVAQSSGANLAPTPVLPSLLSSAEVAGAAAVAPGVAAAAASIAVAVGVEGPEVAVADPASQMVDFPFTAPEQHGSSHGTDVRATVTASNNARRGISSFAIVTESDGGLVDDASSSSGGGSSGGGGGSNPRSPDLATMQQDDASPPTIGMQWRAPWLGIHTNSSGAAGSSGSSPFADITLHRTPSWRAGLGGPAGLSNRRSGGGASYLPNISSSGNHGGEEHDEYNIASESSIVSTAAADEAMRMVRTAAAIVRASAAASERRTQRQQLPLASAAACCSGGAPSSGVGTSWQASAGGAGAAMAAAWWGVAGPGSFGRSHAPAVATAEMEQTDQCTSSSRTPAVATIGTSSQSSVAAGPPQNTSLPNGIRRSFSDTELVFDVLEELVRASTSTSERRAVRISASGI</sequence>
<dbReference type="AlphaFoldDB" id="A0A8J4C3U2"/>
<feature type="domain" description="TRAF-type" evidence="6">
    <location>
        <begin position="245"/>
        <end position="289"/>
    </location>
</feature>
<dbReference type="InterPro" id="IPR001293">
    <property type="entry name" value="Znf_TRAF"/>
</dbReference>
<keyword evidence="2 4" id="KW-0863">Zinc-finger</keyword>
<keyword evidence="3 4" id="KW-0862">Zinc</keyword>
<feature type="compositionally biased region" description="Polar residues" evidence="5">
    <location>
        <begin position="843"/>
        <end position="877"/>
    </location>
</feature>
<name>A0A8J4C3U2_9CHLO</name>
<proteinExistence type="predicted"/>
<evidence type="ECO:0000256" key="2">
    <source>
        <dbReference type="ARBA" id="ARBA00022771"/>
    </source>
</evidence>
<evidence type="ECO:0000313" key="8">
    <source>
        <dbReference type="Proteomes" id="UP000747110"/>
    </source>
</evidence>
<evidence type="ECO:0000256" key="5">
    <source>
        <dbReference type="SAM" id="MobiDB-lite"/>
    </source>
</evidence>
<comment type="caution">
    <text evidence="7">The sequence shown here is derived from an EMBL/GenBank/DDBJ whole genome shotgun (WGS) entry which is preliminary data.</text>
</comment>
<dbReference type="Proteomes" id="UP000747110">
    <property type="component" value="Unassembled WGS sequence"/>
</dbReference>
<evidence type="ECO:0000256" key="1">
    <source>
        <dbReference type="ARBA" id="ARBA00022723"/>
    </source>
</evidence>
<keyword evidence="1 4" id="KW-0479">Metal-binding</keyword>
<evidence type="ECO:0000256" key="4">
    <source>
        <dbReference type="PROSITE-ProRule" id="PRU00207"/>
    </source>
</evidence>
<feature type="region of interest" description="Disordered" evidence="5">
    <location>
        <begin position="698"/>
        <end position="735"/>
    </location>
</feature>
<feature type="region of interest" description="Disordered" evidence="5">
    <location>
        <begin position="619"/>
        <end position="662"/>
    </location>
</feature>
<feature type="region of interest" description="Disordered" evidence="5">
    <location>
        <begin position="841"/>
        <end position="880"/>
    </location>
</feature>
<gene>
    <name evidence="7" type="ORF">Vretifemale_4881</name>
</gene>